<dbReference type="PANTHER" id="PTHR21646">
    <property type="entry name" value="UBIQUITIN CARBOXYL-TERMINAL HYDROLASE"/>
    <property type="match status" value="1"/>
</dbReference>
<evidence type="ECO:0000259" key="5">
    <source>
        <dbReference type="PROSITE" id="PS50235"/>
    </source>
</evidence>
<dbReference type="Gene3D" id="3.90.70.10">
    <property type="entry name" value="Cysteine proteinases"/>
    <property type="match status" value="1"/>
</dbReference>
<dbReference type="InterPro" id="IPR001394">
    <property type="entry name" value="Peptidase_C19_UCH"/>
</dbReference>
<dbReference type="STRING" id="37003.ENSKMAP00000021166"/>
<feature type="domain" description="USP" evidence="5">
    <location>
        <begin position="139"/>
        <end position="434"/>
    </location>
</feature>
<evidence type="ECO:0000256" key="3">
    <source>
        <dbReference type="ARBA" id="ARBA00022801"/>
    </source>
</evidence>
<accession>A0A3Q3AX20</accession>
<dbReference type="GO" id="GO:0005634">
    <property type="term" value="C:nucleus"/>
    <property type="evidence" value="ECO:0007669"/>
    <property type="project" value="TreeGrafter"/>
</dbReference>
<dbReference type="InterPro" id="IPR050185">
    <property type="entry name" value="Ub_carboxyl-term_hydrolase"/>
</dbReference>
<dbReference type="GO" id="GO:0004843">
    <property type="term" value="F:cysteine-type deubiquitinase activity"/>
    <property type="evidence" value="ECO:0007669"/>
    <property type="project" value="UniProtKB-EC"/>
</dbReference>
<dbReference type="GO" id="GO:0016579">
    <property type="term" value="P:protein deubiquitination"/>
    <property type="evidence" value="ECO:0007669"/>
    <property type="project" value="InterPro"/>
</dbReference>
<reference evidence="6" key="2">
    <citation type="submission" date="2025-09" db="UniProtKB">
        <authorList>
            <consortium name="Ensembl"/>
        </authorList>
    </citation>
    <scope>IDENTIFICATION</scope>
</reference>
<keyword evidence="7" id="KW-1185">Reference proteome</keyword>
<name>A0A3Q3AX20_KRYMA</name>
<evidence type="ECO:0000256" key="2">
    <source>
        <dbReference type="ARBA" id="ARBA00012759"/>
    </source>
</evidence>
<dbReference type="SUPFAM" id="SSF54001">
    <property type="entry name" value="Cysteine proteinases"/>
    <property type="match status" value="1"/>
</dbReference>
<comment type="catalytic activity">
    <reaction evidence="1">
        <text>Thiol-dependent hydrolysis of ester, thioester, amide, peptide and isopeptide bonds formed by the C-terminal Gly of ubiquitin (a 76-residue protein attached to proteins as an intracellular targeting signal).</text>
        <dbReference type="EC" id="3.4.19.12"/>
    </reaction>
</comment>
<dbReference type="PROSITE" id="PS50235">
    <property type="entry name" value="USP_3"/>
    <property type="match status" value="1"/>
</dbReference>
<proteinExistence type="predicted"/>
<sequence length="444" mass="49935">MFVYRPEQLQKQRRPAVEQVVKHLLGPFCSQNLVVQLDGSVCRVQTDLFGPGLHIHLDPVLTGEATGPSSSSSSSVPLNQDHPTSEDSELSAHLQGWTGPALVLLSDLKGPGSDPFLPGLWATLSGSRTRSSWNRPGVCGLDNLGNSCYLNAVLQCLSSTVPLVEHLLNPDTRRELTKCKCRVAEVFLRLLEKMWLGSSSICAAAEARSVLSSVLPQFNNYCQQDAQELLLHLLDLLHQDLREVARRQMNSNMKHQARKEQNRTWSIESTMVSLLFEGQLRYTTLCLRCERQAQNLQSFTVLSLPIPTDTTRCSIQDCLSLFFEETVLTGAEQMFCSECGLRRETAVFTCLDKPPEILMLHLKRWVEPPLCEEHLYLRGSEKNHVGHLNMGHYTAVCYNGPARTWFCFDDAEVREVQDSLVPSPNAYLLLYSRRPFQKPKILGL</sequence>
<dbReference type="GeneTree" id="ENSGT00940000160441"/>
<dbReference type="Pfam" id="PF00443">
    <property type="entry name" value="UCH"/>
    <property type="match status" value="2"/>
</dbReference>
<feature type="region of interest" description="Disordered" evidence="4">
    <location>
        <begin position="60"/>
        <end position="91"/>
    </location>
</feature>
<organism evidence="6 7">
    <name type="scientific">Kryptolebias marmoratus</name>
    <name type="common">Mangrove killifish</name>
    <name type="synonym">Rivulus marmoratus</name>
    <dbReference type="NCBI Taxonomy" id="37003"/>
    <lineage>
        <taxon>Eukaryota</taxon>
        <taxon>Metazoa</taxon>
        <taxon>Chordata</taxon>
        <taxon>Craniata</taxon>
        <taxon>Vertebrata</taxon>
        <taxon>Euteleostomi</taxon>
        <taxon>Actinopterygii</taxon>
        <taxon>Neopterygii</taxon>
        <taxon>Teleostei</taxon>
        <taxon>Neoteleostei</taxon>
        <taxon>Acanthomorphata</taxon>
        <taxon>Ovalentaria</taxon>
        <taxon>Atherinomorphae</taxon>
        <taxon>Cyprinodontiformes</taxon>
        <taxon>Rivulidae</taxon>
        <taxon>Kryptolebias</taxon>
    </lineage>
</organism>
<evidence type="ECO:0000256" key="1">
    <source>
        <dbReference type="ARBA" id="ARBA00000707"/>
    </source>
</evidence>
<reference evidence="6" key="1">
    <citation type="submission" date="2025-08" db="UniProtKB">
        <authorList>
            <consortium name="Ensembl"/>
        </authorList>
    </citation>
    <scope>IDENTIFICATION</scope>
</reference>
<evidence type="ECO:0000256" key="4">
    <source>
        <dbReference type="SAM" id="MobiDB-lite"/>
    </source>
</evidence>
<evidence type="ECO:0000313" key="6">
    <source>
        <dbReference type="Ensembl" id="ENSKMAP00000021166.1"/>
    </source>
</evidence>
<keyword evidence="3" id="KW-0378">Hydrolase</keyword>
<dbReference type="Proteomes" id="UP000264800">
    <property type="component" value="Unplaced"/>
</dbReference>
<dbReference type="InterPro" id="IPR018200">
    <property type="entry name" value="USP_CS"/>
</dbReference>
<dbReference type="InterPro" id="IPR028889">
    <property type="entry name" value="USP"/>
</dbReference>
<dbReference type="InterPro" id="IPR038765">
    <property type="entry name" value="Papain-like_cys_pep_sf"/>
</dbReference>
<dbReference type="Ensembl" id="ENSKMAT00000021443.1">
    <property type="protein sequence ID" value="ENSKMAP00000021166.1"/>
    <property type="gene ID" value="ENSKMAG00000015714.1"/>
</dbReference>
<dbReference type="AlphaFoldDB" id="A0A3Q3AX20"/>
<dbReference type="PANTHER" id="PTHR21646:SF28">
    <property type="entry name" value="UBIQUITIN CARBOXYL-TERMINAL HYDROLASE 15"/>
    <property type="match status" value="1"/>
</dbReference>
<protein>
    <recommendedName>
        <fullName evidence="2">ubiquitinyl hydrolase 1</fullName>
        <ecNumber evidence="2">3.4.19.12</ecNumber>
    </recommendedName>
</protein>
<dbReference type="OMA" id="EKMWLGS"/>
<dbReference type="EC" id="3.4.19.12" evidence="2"/>
<evidence type="ECO:0000313" key="7">
    <source>
        <dbReference type="Proteomes" id="UP000264800"/>
    </source>
</evidence>
<dbReference type="PROSITE" id="PS00972">
    <property type="entry name" value="USP_1"/>
    <property type="match status" value="1"/>
</dbReference>